<dbReference type="EMBL" id="OP518022">
    <property type="protein sequence ID" value="WAL01501.1"/>
    <property type="molecule type" value="Genomic_RNA"/>
</dbReference>
<accession>A0AA95E580</accession>
<proteinExistence type="predicted"/>
<reference evidence="1" key="1">
    <citation type="submission" date="2022-09" db="EMBL/GenBank/DDBJ databases">
        <authorList>
            <person name="Valles S.M."/>
            <person name="Zhao C."/>
            <person name="Rivers A.R."/>
            <person name="Iwata R.L."/>
            <person name="Oi D.H."/>
            <person name="Cha D.H."/>
            <person name="Collignon R.M."/>
            <person name="Cox N.A."/>
            <person name="Morton G.J."/>
            <person name="Calcaterra L.A."/>
        </authorList>
    </citation>
    <scope>NUCLEOTIDE SEQUENCE</scope>
</reference>
<name>A0AA95E580_9VIRU</name>
<evidence type="ECO:0000313" key="1">
    <source>
        <dbReference type="EMBL" id="WAL01501.1"/>
    </source>
</evidence>
<protein>
    <submittedName>
        <fullName evidence="1">Uncharacterized protein</fullName>
    </submittedName>
</protein>
<sequence length="229" mass="22794">MSRNAIFNSISFRPTTAGSSNSPGVSFAPSIDGPAQPNMSFFGVSDFYNSVRSDWNKTEAKVAANAIKGSPSSAISTGSAAASAGVSTGLSAASAPLGMAAYVSQQIGQGITQIQSANTEQTIQDDYAKNQQAHGTNVGVNSNIIRSQAEAVRGRAEAGGMIGSLFGPIGALIGHAVGGAVSSNPDLLKTAVGTFGQVNPSDTGIANSASLAAPSGVSTLQDNVAGTVN</sequence>
<organism evidence="1">
    <name type="scientific">Electric ant polycipivirus 2</name>
    <dbReference type="NCBI Taxonomy" id="3003606"/>
    <lineage>
        <taxon>Viruses</taxon>
        <taxon>Riboviria</taxon>
        <taxon>Orthornavirae</taxon>
        <taxon>Pisuviricota</taxon>
        <taxon>Pisoniviricetes</taxon>
        <taxon>Picornavirales</taxon>
        <taxon>Polycipiviridae</taxon>
    </lineage>
</organism>